<evidence type="ECO:0000256" key="3">
    <source>
        <dbReference type="ARBA" id="ARBA00022490"/>
    </source>
</evidence>
<dbReference type="GO" id="GO:0062193">
    <property type="term" value="F:D-ribose pyranase activity"/>
    <property type="evidence" value="ECO:0007669"/>
    <property type="project" value="UniProtKB-EC"/>
</dbReference>
<feature type="binding site" evidence="6">
    <location>
        <position position="106"/>
    </location>
    <ligand>
        <name>substrate</name>
    </ligand>
</feature>
<dbReference type="AlphaFoldDB" id="A0A2N5E359"/>
<feature type="binding site" evidence="6">
    <location>
        <position position="28"/>
    </location>
    <ligand>
        <name>substrate</name>
    </ligand>
</feature>
<dbReference type="Proteomes" id="UP000234503">
    <property type="component" value="Unassembled WGS sequence"/>
</dbReference>
<proteinExistence type="inferred from homology"/>
<name>A0A2N5E359_9GAMM</name>
<dbReference type="EMBL" id="PJZH01000009">
    <property type="protein sequence ID" value="PLR35128.1"/>
    <property type="molecule type" value="Genomic_DNA"/>
</dbReference>
<dbReference type="InterPro" id="IPR023064">
    <property type="entry name" value="D-ribose_pyranase"/>
</dbReference>
<organism evidence="7 8">
    <name type="scientific">Chimaeribacter coloradensis</name>
    <dbReference type="NCBI Taxonomy" id="2060068"/>
    <lineage>
        <taxon>Bacteria</taxon>
        <taxon>Pseudomonadati</taxon>
        <taxon>Pseudomonadota</taxon>
        <taxon>Gammaproteobacteria</taxon>
        <taxon>Enterobacterales</taxon>
        <taxon>Yersiniaceae</taxon>
        <taxon>Chimaeribacter</taxon>
    </lineage>
</organism>
<dbReference type="GO" id="GO:0048029">
    <property type="term" value="F:monosaccharide binding"/>
    <property type="evidence" value="ECO:0007669"/>
    <property type="project" value="InterPro"/>
</dbReference>
<dbReference type="RefSeq" id="WP_101824390.1">
    <property type="nucleotide sequence ID" value="NZ_PJZH01000009.1"/>
</dbReference>
<dbReference type="HAMAP" id="MF_01661">
    <property type="entry name" value="D_rib_pyranase"/>
    <property type="match status" value="1"/>
</dbReference>
<evidence type="ECO:0000256" key="2">
    <source>
        <dbReference type="ARBA" id="ARBA00012862"/>
    </source>
</evidence>
<feature type="binding site" evidence="6">
    <location>
        <begin position="128"/>
        <end position="130"/>
    </location>
    <ligand>
        <name>substrate</name>
    </ligand>
</feature>
<dbReference type="GO" id="GO:0005829">
    <property type="term" value="C:cytosol"/>
    <property type="evidence" value="ECO:0007669"/>
    <property type="project" value="TreeGrafter"/>
</dbReference>
<evidence type="ECO:0000256" key="1">
    <source>
        <dbReference type="ARBA" id="ARBA00000223"/>
    </source>
</evidence>
<evidence type="ECO:0000313" key="7">
    <source>
        <dbReference type="EMBL" id="PLR35128.1"/>
    </source>
</evidence>
<evidence type="ECO:0000256" key="4">
    <source>
        <dbReference type="ARBA" id="ARBA00023235"/>
    </source>
</evidence>
<dbReference type="UniPathway" id="UPA00916">
    <property type="reaction ID" value="UER00888"/>
</dbReference>
<keyword evidence="8" id="KW-1185">Reference proteome</keyword>
<dbReference type="Gene3D" id="3.40.1650.10">
    <property type="entry name" value="RbsD-like domain"/>
    <property type="match status" value="1"/>
</dbReference>
<dbReference type="PANTHER" id="PTHR37831">
    <property type="entry name" value="D-RIBOSE PYRANASE"/>
    <property type="match status" value="1"/>
</dbReference>
<dbReference type="PANTHER" id="PTHR37831:SF1">
    <property type="entry name" value="D-RIBOSE PYRANASE"/>
    <property type="match status" value="1"/>
</dbReference>
<comment type="similarity">
    <text evidence="6">Belongs to the RbsD / FucU family. RbsD subfamily.</text>
</comment>
<comment type="function">
    <text evidence="6">Catalyzes the interconversion of beta-pyran and beta-furan forms of D-ribose.</text>
</comment>
<dbReference type="EC" id="5.4.99.62" evidence="2 6"/>
<comment type="pathway">
    <text evidence="6">Carbohydrate metabolism; D-ribose degradation; D-ribose 5-phosphate from beta-D-ribopyranose: step 1/2.</text>
</comment>
<dbReference type="Pfam" id="PF05025">
    <property type="entry name" value="RbsD_FucU"/>
    <property type="match status" value="1"/>
</dbReference>
<reference evidence="7 8" key="1">
    <citation type="submission" date="2017-12" db="EMBL/GenBank/DDBJ databases">
        <title>Characterization of six clinical isolates of Enterochimera gen. nov., a novel genus of the Yersiniaciae family and the three species Enterochimera arupensis sp. nov., Enterochimera coloradensis sp. nov, and Enterochimera californica sp. nov.</title>
        <authorList>
            <person name="Rossi A."/>
            <person name="Fisher M."/>
        </authorList>
    </citation>
    <scope>NUCLEOTIDE SEQUENCE [LARGE SCALE GENOMIC DNA]</scope>
    <source>
        <strain evidence="8">2016-Iso4</strain>
    </source>
</reference>
<dbReference type="NCBIfam" id="NF008761">
    <property type="entry name" value="PRK11797.1"/>
    <property type="match status" value="1"/>
</dbReference>
<evidence type="ECO:0000256" key="6">
    <source>
        <dbReference type="HAMAP-Rule" id="MF_01661"/>
    </source>
</evidence>
<dbReference type="SUPFAM" id="SSF102546">
    <property type="entry name" value="RbsD-like"/>
    <property type="match status" value="1"/>
</dbReference>
<dbReference type="OrthoDB" id="9805009at2"/>
<comment type="caution">
    <text evidence="7">The sequence shown here is derived from an EMBL/GenBank/DDBJ whole genome shotgun (WGS) entry which is preliminary data.</text>
</comment>
<dbReference type="GO" id="GO:0016872">
    <property type="term" value="F:intramolecular lyase activity"/>
    <property type="evidence" value="ECO:0007669"/>
    <property type="project" value="UniProtKB-UniRule"/>
</dbReference>
<sequence length="139" mass="14894">MKKAALLNAELSYVIAKLGHTDQVVIADAGLPVPATTQRIDLALTHGVPGFMAVLSVVTQEMQVERVILAEELKAHNPAIHQQLCEHLAQLGERQGNAIEVGYIPHEAFKAQSGQSRAVVRTGECSPYANVILCAGVTF</sequence>
<keyword evidence="3 6" id="KW-0963">Cytoplasm</keyword>
<comment type="catalytic activity">
    <reaction evidence="1 6">
        <text>beta-D-ribopyranose = beta-D-ribofuranose</text>
        <dbReference type="Rhea" id="RHEA:25432"/>
        <dbReference type="ChEBI" id="CHEBI:27476"/>
        <dbReference type="ChEBI" id="CHEBI:47002"/>
        <dbReference type="EC" id="5.4.99.62"/>
    </reaction>
</comment>
<accession>A0A2N5E359</accession>
<dbReference type="InterPro" id="IPR007721">
    <property type="entry name" value="RbsD_FucU"/>
</dbReference>
<protein>
    <recommendedName>
        <fullName evidence="2 6">D-ribose pyranase</fullName>
        <ecNumber evidence="2 6">5.4.99.62</ecNumber>
    </recommendedName>
</protein>
<keyword evidence="4 6" id="KW-0413">Isomerase</keyword>
<comment type="subcellular location">
    <subcellularLocation>
        <location evidence="6">Cytoplasm</location>
    </subcellularLocation>
</comment>
<gene>
    <name evidence="6" type="primary">rbsD</name>
    <name evidence="7" type="ORF">CYR32_10680</name>
</gene>
<feature type="active site" description="Proton donor" evidence="6">
    <location>
        <position position="20"/>
    </location>
</feature>
<evidence type="ECO:0000313" key="8">
    <source>
        <dbReference type="Proteomes" id="UP000234503"/>
    </source>
</evidence>
<evidence type="ECO:0000256" key="5">
    <source>
        <dbReference type="ARBA" id="ARBA00023277"/>
    </source>
</evidence>
<dbReference type="GO" id="GO:0019303">
    <property type="term" value="P:D-ribose catabolic process"/>
    <property type="evidence" value="ECO:0007669"/>
    <property type="project" value="UniProtKB-UniRule"/>
</dbReference>
<keyword evidence="5 6" id="KW-0119">Carbohydrate metabolism</keyword>
<dbReference type="InterPro" id="IPR023750">
    <property type="entry name" value="RbsD-like_sf"/>
</dbReference>
<comment type="subunit">
    <text evidence="6">Homodecamer.</text>
</comment>